<feature type="binding site" evidence="8">
    <location>
        <position position="273"/>
    </location>
    <ligand>
        <name>Zn(2+)</name>
        <dbReference type="ChEBI" id="CHEBI:29105"/>
        <label>1</label>
    </ligand>
</feature>
<evidence type="ECO:0000256" key="4">
    <source>
        <dbReference type="ARBA" id="ARBA00022723"/>
    </source>
</evidence>
<dbReference type="PANTHER" id="PTHR32481:SF7">
    <property type="entry name" value="AMINOPEPTIDASE YHFE-RELATED"/>
    <property type="match status" value="1"/>
</dbReference>
<evidence type="ECO:0000313" key="9">
    <source>
        <dbReference type="EMBL" id="EAQ07092.1"/>
    </source>
</evidence>
<dbReference type="InterPro" id="IPR023367">
    <property type="entry name" value="Peptidase_M42_dom2"/>
</dbReference>
<keyword evidence="2" id="KW-0031">Aminopeptidase</keyword>
<dbReference type="eggNOG" id="COG1363">
    <property type="taxonomic scope" value="Bacteria"/>
</dbReference>
<dbReference type="PIRSF" id="PIRSF001123">
    <property type="entry name" value="PepA_GA"/>
    <property type="match status" value="1"/>
</dbReference>
<evidence type="ECO:0000313" key="10">
    <source>
        <dbReference type="Proteomes" id="UP000004507"/>
    </source>
</evidence>
<feature type="binding site" evidence="8">
    <location>
        <position position="361"/>
    </location>
    <ligand>
        <name>Zn(2+)</name>
        <dbReference type="ChEBI" id="CHEBI:29105"/>
        <label>2</label>
    </ligand>
</feature>
<evidence type="ECO:0000256" key="7">
    <source>
        <dbReference type="PIRSR" id="PIRSR001123-1"/>
    </source>
</evidence>
<keyword evidence="3" id="KW-0645">Protease</keyword>
<keyword evidence="4 8" id="KW-0479">Metal-binding</keyword>
<dbReference type="PANTHER" id="PTHR32481">
    <property type="entry name" value="AMINOPEPTIDASE"/>
    <property type="match status" value="1"/>
</dbReference>
<proteinExistence type="inferred from homology"/>
<dbReference type="GO" id="GO:0004177">
    <property type="term" value="F:aminopeptidase activity"/>
    <property type="evidence" value="ECO:0007669"/>
    <property type="project" value="UniProtKB-UniRule"/>
</dbReference>
<evidence type="ECO:0000256" key="3">
    <source>
        <dbReference type="ARBA" id="ARBA00022670"/>
    </source>
</evidence>
<comment type="caution">
    <text evidence="9">The sequence shown here is derived from an EMBL/GenBank/DDBJ whole genome shotgun (WGS) entry which is preliminary data.</text>
</comment>
<dbReference type="SUPFAM" id="SSF53187">
    <property type="entry name" value="Zn-dependent exopeptidases"/>
    <property type="match status" value="1"/>
</dbReference>
<accession>A3V3N5</accession>
<feature type="binding site" evidence="8">
    <location>
        <position position="251"/>
    </location>
    <ligand>
        <name>Zn(2+)</name>
        <dbReference type="ChEBI" id="CHEBI:29105"/>
        <label>2</label>
    </ligand>
</feature>
<feature type="binding site" evidence="8">
    <location>
        <position position="218"/>
    </location>
    <ligand>
        <name>Zn(2+)</name>
        <dbReference type="ChEBI" id="CHEBI:29105"/>
        <label>1</label>
    </ligand>
</feature>
<dbReference type="HOGENOM" id="CLU_047249_0_2_5"/>
<keyword evidence="10" id="KW-1185">Reference proteome</keyword>
<dbReference type="InterPro" id="IPR051464">
    <property type="entry name" value="Peptidase_M42_aminopept"/>
</dbReference>
<dbReference type="Proteomes" id="UP000004507">
    <property type="component" value="Unassembled WGS sequence"/>
</dbReference>
<dbReference type="Pfam" id="PF05343">
    <property type="entry name" value="Peptidase_M42"/>
    <property type="match status" value="1"/>
</dbReference>
<evidence type="ECO:0000256" key="6">
    <source>
        <dbReference type="PIRNR" id="PIRNR001123"/>
    </source>
</evidence>
<evidence type="ECO:0000256" key="1">
    <source>
        <dbReference type="ARBA" id="ARBA00006272"/>
    </source>
</evidence>
<protein>
    <submittedName>
        <fullName evidence="9">Endoglucanase</fullName>
    </submittedName>
</protein>
<organism evidence="9 10">
    <name type="scientific">Yoonia vestfoldensis SKA53</name>
    <dbReference type="NCBI Taxonomy" id="314232"/>
    <lineage>
        <taxon>Bacteria</taxon>
        <taxon>Pseudomonadati</taxon>
        <taxon>Pseudomonadota</taxon>
        <taxon>Alphaproteobacteria</taxon>
        <taxon>Rhodobacterales</taxon>
        <taxon>Paracoccaceae</taxon>
        <taxon>Yoonia</taxon>
    </lineage>
</organism>
<feature type="binding site" evidence="8">
    <location>
        <position position="218"/>
    </location>
    <ligand>
        <name>Zn(2+)</name>
        <dbReference type="ChEBI" id="CHEBI:29105"/>
        <label>2</label>
    </ligand>
</feature>
<dbReference type="GO" id="GO:0006508">
    <property type="term" value="P:proteolysis"/>
    <property type="evidence" value="ECO:0007669"/>
    <property type="project" value="UniProtKB-KW"/>
</dbReference>
<dbReference type="Gene3D" id="3.40.630.10">
    <property type="entry name" value="Zn peptidases"/>
    <property type="match status" value="1"/>
</dbReference>
<evidence type="ECO:0000256" key="5">
    <source>
        <dbReference type="ARBA" id="ARBA00022801"/>
    </source>
</evidence>
<dbReference type="EMBL" id="AAMS01000003">
    <property type="protein sequence ID" value="EAQ07092.1"/>
    <property type="molecule type" value="Genomic_DNA"/>
</dbReference>
<comment type="cofactor">
    <cofactor evidence="8">
        <name>a divalent metal cation</name>
        <dbReference type="ChEBI" id="CHEBI:60240"/>
    </cofactor>
    <text evidence="8">Binds 2 divalent metal cations per subunit.</text>
</comment>
<gene>
    <name evidence="9" type="ORF">SKA53_01811</name>
</gene>
<dbReference type="Gene3D" id="2.40.30.40">
    <property type="entry name" value="Peptidase M42, domain 2"/>
    <property type="match status" value="1"/>
</dbReference>
<dbReference type="GO" id="GO:0046872">
    <property type="term" value="F:metal ion binding"/>
    <property type="evidence" value="ECO:0007669"/>
    <property type="project" value="UniProtKB-UniRule"/>
</dbReference>
<evidence type="ECO:0000256" key="2">
    <source>
        <dbReference type="ARBA" id="ARBA00022438"/>
    </source>
</evidence>
<feature type="binding site" evidence="8">
    <location>
        <position position="107"/>
    </location>
    <ligand>
        <name>Zn(2+)</name>
        <dbReference type="ChEBI" id="CHEBI:29105"/>
        <label>1</label>
    </ligand>
</feature>
<evidence type="ECO:0000256" key="8">
    <source>
        <dbReference type="PIRSR" id="PIRSR001123-2"/>
    </source>
</evidence>
<sequence>MWQDWPPVKQFLGDNPAVTNISRSTIAKQRHTAQIAIIKGACRMNLDLLKRLCETPGVPGHEHRVRDLITSEIKGMFDAVTTDPMGSLLCRRDAKKKDAPRIMLLCHMDEIGFLVSHISKDGFLYLQPVGGFDPRNLFSRRVLVCTDQGDFKGVMNPGGKPIHISSAEDRKKVPEVTEFFVDLGMGKAACDKVKIGDFVVMDEPFIEMGNKVVSKALDNRIACWLGIEAIRALAKKGRGAEIHVAFTCQEEVGLRGARTAAYAIKPDIGLGIDVTLACDTPGIPEKDATTTQGAGFGLHVRDSSFIADKALVAQIEALAIRKKIPYQRTMLAAGGQDGAAAQQAAAGARAVGIVVGTRYIHTVTEMIDKGDLQAALDILVAYLSEF</sequence>
<dbReference type="STRING" id="314232.SKA53_01811"/>
<dbReference type="AlphaFoldDB" id="A3V3N5"/>
<keyword evidence="5" id="KW-0378">Hydrolase</keyword>
<reference evidence="9 10" key="1">
    <citation type="submission" date="2006-01" db="EMBL/GenBank/DDBJ databases">
        <authorList>
            <person name="Hagstrom A."/>
            <person name="Ferriera S."/>
            <person name="Johnson J."/>
            <person name="Kravitz S."/>
            <person name="Halpern A."/>
            <person name="Remington K."/>
            <person name="Beeson K."/>
            <person name="Tran B."/>
            <person name="Rogers Y.-H."/>
            <person name="Friedman R."/>
            <person name="Venter J.C."/>
        </authorList>
    </citation>
    <scope>NUCLEOTIDE SEQUENCE [LARGE SCALE GENOMIC DNA]</scope>
    <source>
        <strain evidence="9 10">SKA53</strain>
    </source>
</reference>
<feature type="active site" description="Proton acceptor" evidence="7">
    <location>
        <position position="250"/>
    </location>
</feature>
<dbReference type="SUPFAM" id="SSF101821">
    <property type="entry name" value="Aminopeptidase/glucanase lid domain"/>
    <property type="match status" value="1"/>
</dbReference>
<comment type="similarity">
    <text evidence="1 6">Belongs to the peptidase M42 family.</text>
</comment>
<dbReference type="InterPro" id="IPR008007">
    <property type="entry name" value="Peptidase_M42"/>
</dbReference>
<name>A3V3N5_9RHOB</name>